<sequence>MDKNFSIDSLSKIINEVSESSIISYDEIPSYDLFLSQVTSYLNDKFEDEKYTTNIIQNYVKSEVISKPSDGKKRGYSSSHLVQLILISYMRPLFTQEEIKKVFKLAFNQINTSEDDIISWENAYKAFSSFQSEVIKDFSKNEVLNEKLLNNLIDEYNIKGKDEERILVFLIVMSLTAQANVITKVVKKLIENYGD</sequence>
<dbReference type="PANTHER" id="PTHR40056">
    <property type="entry name" value="HYPOTHETICAL CYTOSOLIC PROTEIN"/>
    <property type="match status" value="1"/>
</dbReference>
<comment type="caution">
    <text evidence="1">The sequence shown here is derived from an EMBL/GenBank/DDBJ whole genome shotgun (WGS) entry which is preliminary data.</text>
</comment>
<organism evidence="1 2">
    <name type="scientific">Clostridium cylindrosporum DSM 605</name>
    <dbReference type="NCBI Taxonomy" id="1121307"/>
    <lineage>
        <taxon>Bacteria</taxon>
        <taxon>Bacillati</taxon>
        <taxon>Bacillota</taxon>
        <taxon>Clostridia</taxon>
        <taxon>Eubacteriales</taxon>
        <taxon>Clostridiaceae</taxon>
        <taxon>Clostridium</taxon>
    </lineage>
</organism>
<dbReference type="Proteomes" id="UP000036756">
    <property type="component" value="Unassembled WGS sequence"/>
</dbReference>
<reference evidence="1 2" key="1">
    <citation type="submission" date="2015-06" db="EMBL/GenBank/DDBJ databases">
        <title>Draft genome sequence of the purine-degrading Clostridium cylindrosporum HC-1 (DSM 605).</title>
        <authorList>
            <person name="Poehlein A."/>
            <person name="Schiel-Bengelsdorf B."/>
            <person name="Bengelsdorf F."/>
            <person name="Daniel R."/>
            <person name="Duerre P."/>
        </authorList>
    </citation>
    <scope>NUCLEOTIDE SEQUENCE [LARGE SCALE GENOMIC DNA]</scope>
    <source>
        <strain evidence="1 2">DSM 605</strain>
    </source>
</reference>
<dbReference type="OrthoDB" id="1924246at2"/>
<accession>A0A0J8DA45</accession>
<dbReference type="PANTHER" id="PTHR40056:SF1">
    <property type="entry name" value="DUF1836 DOMAIN-CONTAINING PROTEIN"/>
    <property type="match status" value="1"/>
</dbReference>
<dbReference type="AlphaFoldDB" id="A0A0J8DA45"/>
<dbReference type="PATRIC" id="fig|1121307.3.peg.171"/>
<keyword evidence="2" id="KW-1185">Reference proteome</keyword>
<evidence type="ECO:0000313" key="2">
    <source>
        <dbReference type="Proteomes" id="UP000036756"/>
    </source>
</evidence>
<dbReference type="Pfam" id="PF08876">
    <property type="entry name" value="DUF1836"/>
    <property type="match status" value="1"/>
</dbReference>
<evidence type="ECO:0008006" key="3">
    <source>
        <dbReference type="Google" id="ProtNLM"/>
    </source>
</evidence>
<name>A0A0J8DA45_CLOCY</name>
<protein>
    <recommendedName>
        <fullName evidence="3">DUF1836 domain-containing protein</fullName>
    </recommendedName>
</protein>
<gene>
    <name evidence="1" type="ORF">CLCY_11c00560</name>
</gene>
<dbReference type="EMBL" id="LFVU01000005">
    <property type="protein sequence ID" value="KMT22722.1"/>
    <property type="molecule type" value="Genomic_DNA"/>
</dbReference>
<proteinExistence type="predicted"/>
<dbReference type="STRING" id="1121307.CLCY_11c00560"/>
<evidence type="ECO:0000313" key="1">
    <source>
        <dbReference type="EMBL" id="KMT22722.1"/>
    </source>
</evidence>
<dbReference type="RefSeq" id="WP_048569739.1">
    <property type="nucleotide sequence ID" value="NZ_LFVU01000005.1"/>
</dbReference>
<dbReference type="InterPro" id="IPR014975">
    <property type="entry name" value="DUF1836"/>
</dbReference>